<dbReference type="EC" id="2.7.11.1" evidence="1"/>
<dbReference type="Gene3D" id="1.10.510.10">
    <property type="entry name" value="Transferase(Phosphotransferase) domain 1"/>
    <property type="match status" value="1"/>
</dbReference>
<evidence type="ECO:0000256" key="4">
    <source>
        <dbReference type="ARBA" id="ARBA00022741"/>
    </source>
</evidence>
<dbReference type="FunFam" id="3.30.200.20:FF:000162">
    <property type="entry name" value="Adenine nucleotide alpha hydrolase-like domain kinase"/>
    <property type="match status" value="1"/>
</dbReference>
<dbReference type="GO" id="GO:0004674">
    <property type="term" value="F:protein serine/threonine kinase activity"/>
    <property type="evidence" value="ECO:0000318"/>
    <property type="project" value="GO_Central"/>
</dbReference>
<evidence type="ECO:0000256" key="1">
    <source>
        <dbReference type="ARBA" id="ARBA00012513"/>
    </source>
</evidence>
<keyword evidence="12" id="KW-0430">Lectin</keyword>
<keyword evidence="5 12" id="KW-0418">Kinase</keyword>
<keyword evidence="2 10" id="KW-0723">Serine/threonine-protein kinase</keyword>
<evidence type="ECO:0000256" key="8">
    <source>
        <dbReference type="ARBA" id="ARBA00048679"/>
    </source>
</evidence>
<keyword evidence="3" id="KW-0808">Transferase</keyword>
<feature type="binding site" evidence="9">
    <location>
        <position position="59"/>
    </location>
    <ligand>
        <name>ATP</name>
        <dbReference type="ChEBI" id="CHEBI:30616"/>
    </ligand>
</feature>
<comment type="similarity">
    <text evidence="10">Belongs to the protein kinase superfamily.</text>
</comment>
<dbReference type="InterPro" id="IPR017441">
    <property type="entry name" value="Protein_kinase_ATP_BS"/>
</dbReference>
<dbReference type="SUPFAM" id="SSF56112">
    <property type="entry name" value="Protein kinase-like (PK-like)"/>
    <property type="match status" value="1"/>
</dbReference>
<dbReference type="AlphaFoldDB" id="A0A251SDG6"/>
<evidence type="ECO:0000256" key="10">
    <source>
        <dbReference type="RuleBase" id="RU000304"/>
    </source>
</evidence>
<evidence type="ECO:0000259" key="11">
    <source>
        <dbReference type="PROSITE" id="PS50011"/>
    </source>
</evidence>
<evidence type="ECO:0000256" key="9">
    <source>
        <dbReference type="PROSITE-ProRule" id="PRU10141"/>
    </source>
</evidence>
<dbReference type="GO" id="GO:0005524">
    <property type="term" value="F:ATP binding"/>
    <property type="evidence" value="ECO:0007669"/>
    <property type="project" value="UniProtKB-UniRule"/>
</dbReference>
<evidence type="ECO:0000256" key="3">
    <source>
        <dbReference type="ARBA" id="ARBA00022679"/>
    </source>
</evidence>
<comment type="catalytic activity">
    <reaction evidence="8">
        <text>L-seryl-[protein] + ATP = O-phospho-L-seryl-[protein] + ADP + H(+)</text>
        <dbReference type="Rhea" id="RHEA:17989"/>
        <dbReference type="Rhea" id="RHEA-COMP:9863"/>
        <dbReference type="Rhea" id="RHEA-COMP:11604"/>
        <dbReference type="ChEBI" id="CHEBI:15378"/>
        <dbReference type="ChEBI" id="CHEBI:29999"/>
        <dbReference type="ChEBI" id="CHEBI:30616"/>
        <dbReference type="ChEBI" id="CHEBI:83421"/>
        <dbReference type="ChEBI" id="CHEBI:456216"/>
        <dbReference type="EC" id="2.7.11.1"/>
    </reaction>
</comment>
<keyword evidence="6 9" id="KW-0067">ATP-binding</keyword>
<dbReference type="GO" id="GO:0030246">
    <property type="term" value="F:carbohydrate binding"/>
    <property type="evidence" value="ECO:0007669"/>
    <property type="project" value="UniProtKB-KW"/>
</dbReference>
<dbReference type="Pfam" id="PF07714">
    <property type="entry name" value="PK_Tyr_Ser-Thr"/>
    <property type="match status" value="1"/>
</dbReference>
<evidence type="ECO:0000313" key="12">
    <source>
        <dbReference type="EMBL" id="OTF96591.1"/>
    </source>
</evidence>
<dbReference type="InterPro" id="IPR052059">
    <property type="entry name" value="CR_Ser/Thr_kinase"/>
</dbReference>
<dbReference type="FunFam" id="1.10.510.10:FF:001023">
    <property type="entry name" value="Os07g0541700 protein"/>
    <property type="match status" value="1"/>
</dbReference>
<reference evidence="13" key="1">
    <citation type="journal article" date="2017" name="Nature">
        <title>The sunflower genome provides insights into oil metabolism, flowering and Asterid evolution.</title>
        <authorList>
            <person name="Badouin H."/>
            <person name="Gouzy J."/>
            <person name="Grassa C.J."/>
            <person name="Murat F."/>
            <person name="Staton S.E."/>
            <person name="Cottret L."/>
            <person name="Lelandais-Briere C."/>
            <person name="Owens G.L."/>
            <person name="Carrere S."/>
            <person name="Mayjonade B."/>
            <person name="Legrand L."/>
            <person name="Gill N."/>
            <person name="Kane N.C."/>
            <person name="Bowers J.E."/>
            <person name="Hubner S."/>
            <person name="Bellec A."/>
            <person name="Berard A."/>
            <person name="Berges H."/>
            <person name="Blanchet N."/>
            <person name="Boniface M.C."/>
            <person name="Brunel D."/>
            <person name="Catrice O."/>
            <person name="Chaidir N."/>
            <person name="Claudel C."/>
            <person name="Donnadieu C."/>
            <person name="Faraut T."/>
            <person name="Fievet G."/>
            <person name="Helmstetter N."/>
            <person name="King M."/>
            <person name="Knapp S.J."/>
            <person name="Lai Z."/>
            <person name="Le Paslier M.C."/>
            <person name="Lippi Y."/>
            <person name="Lorenzon L."/>
            <person name="Mandel J.R."/>
            <person name="Marage G."/>
            <person name="Marchand G."/>
            <person name="Marquand E."/>
            <person name="Bret-Mestries E."/>
            <person name="Morien E."/>
            <person name="Nambeesan S."/>
            <person name="Nguyen T."/>
            <person name="Pegot-Espagnet P."/>
            <person name="Pouilly N."/>
            <person name="Raftis F."/>
            <person name="Sallet E."/>
            <person name="Schiex T."/>
            <person name="Thomas J."/>
            <person name="Vandecasteele C."/>
            <person name="Vares D."/>
            <person name="Vear F."/>
            <person name="Vautrin S."/>
            <person name="Crespi M."/>
            <person name="Mangin B."/>
            <person name="Burke J.M."/>
            <person name="Salse J."/>
            <person name="Munos S."/>
            <person name="Vincourt P."/>
            <person name="Rieseberg L.H."/>
            <person name="Langlade N.B."/>
        </authorList>
    </citation>
    <scope>NUCLEOTIDE SEQUENCE [LARGE SCALE GENOMIC DNA]</scope>
    <source>
        <strain evidence="13">cv. SF193</strain>
    </source>
</reference>
<keyword evidence="13" id="KW-1185">Reference proteome</keyword>
<dbReference type="InterPro" id="IPR001245">
    <property type="entry name" value="Ser-Thr/Tyr_kinase_cat_dom"/>
</dbReference>
<dbReference type="InterPro" id="IPR000719">
    <property type="entry name" value="Prot_kinase_dom"/>
</dbReference>
<dbReference type="InterPro" id="IPR008271">
    <property type="entry name" value="Ser/Thr_kinase_AS"/>
</dbReference>
<gene>
    <name evidence="12" type="ORF">HannXRQ_Chr15g0495821</name>
</gene>
<organism evidence="12 13">
    <name type="scientific">Helianthus annuus</name>
    <name type="common">Common sunflower</name>
    <dbReference type="NCBI Taxonomy" id="4232"/>
    <lineage>
        <taxon>Eukaryota</taxon>
        <taxon>Viridiplantae</taxon>
        <taxon>Streptophyta</taxon>
        <taxon>Embryophyta</taxon>
        <taxon>Tracheophyta</taxon>
        <taxon>Spermatophyta</taxon>
        <taxon>Magnoliopsida</taxon>
        <taxon>eudicotyledons</taxon>
        <taxon>Gunneridae</taxon>
        <taxon>Pentapetalae</taxon>
        <taxon>asterids</taxon>
        <taxon>campanulids</taxon>
        <taxon>Asterales</taxon>
        <taxon>Asteraceae</taxon>
        <taxon>Asteroideae</taxon>
        <taxon>Heliantheae alliance</taxon>
        <taxon>Heliantheae</taxon>
        <taxon>Helianthus</taxon>
    </lineage>
</organism>
<dbReference type="InterPro" id="IPR011009">
    <property type="entry name" value="Kinase-like_dom_sf"/>
</dbReference>
<proteinExistence type="inferred from homology"/>
<dbReference type="EMBL" id="CM007904">
    <property type="protein sequence ID" value="OTF96591.1"/>
    <property type="molecule type" value="Genomic_DNA"/>
</dbReference>
<evidence type="ECO:0000256" key="5">
    <source>
        <dbReference type="ARBA" id="ARBA00022777"/>
    </source>
</evidence>
<evidence type="ECO:0000256" key="6">
    <source>
        <dbReference type="ARBA" id="ARBA00022840"/>
    </source>
</evidence>
<comment type="catalytic activity">
    <reaction evidence="7">
        <text>L-threonyl-[protein] + ATP = O-phospho-L-threonyl-[protein] + ADP + H(+)</text>
        <dbReference type="Rhea" id="RHEA:46608"/>
        <dbReference type="Rhea" id="RHEA-COMP:11060"/>
        <dbReference type="Rhea" id="RHEA-COMP:11605"/>
        <dbReference type="ChEBI" id="CHEBI:15378"/>
        <dbReference type="ChEBI" id="CHEBI:30013"/>
        <dbReference type="ChEBI" id="CHEBI:30616"/>
        <dbReference type="ChEBI" id="CHEBI:61977"/>
        <dbReference type="ChEBI" id="CHEBI:456216"/>
        <dbReference type="EC" id="2.7.11.1"/>
    </reaction>
</comment>
<evidence type="ECO:0000256" key="2">
    <source>
        <dbReference type="ARBA" id="ARBA00022527"/>
    </source>
</evidence>
<dbReference type="PROSITE" id="PS00108">
    <property type="entry name" value="PROTEIN_KINASE_ST"/>
    <property type="match status" value="1"/>
</dbReference>
<dbReference type="Pfam" id="PF00069">
    <property type="entry name" value="Pkinase"/>
    <property type="match status" value="1"/>
</dbReference>
<protein>
    <recommendedName>
        <fullName evidence="1">non-specific serine/threonine protein kinase</fullName>
        <ecNumber evidence="1">2.7.11.1</ecNumber>
    </recommendedName>
</protein>
<dbReference type="PANTHER" id="PTHR47973">
    <property type="entry name" value="CYSTEINE-RICH RECEPTOR-LIKE PROTEIN KINASE 3"/>
    <property type="match status" value="1"/>
</dbReference>
<name>A0A251SDG6_HELAN</name>
<evidence type="ECO:0000313" key="13">
    <source>
        <dbReference type="Proteomes" id="UP000215914"/>
    </source>
</evidence>
<dbReference type="SMART" id="SM00220">
    <property type="entry name" value="S_TKc"/>
    <property type="match status" value="1"/>
</dbReference>
<dbReference type="PROSITE" id="PS50011">
    <property type="entry name" value="PROTEIN_KINASE_DOM"/>
    <property type="match status" value="1"/>
</dbReference>
<evidence type="ECO:0000256" key="7">
    <source>
        <dbReference type="ARBA" id="ARBA00047899"/>
    </source>
</evidence>
<keyword evidence="4 9" id="KW-0547">Nucleotide-binding</keyword>
<feature type="domain" description="Protein kinase" evidence="11">
    <location>
        <begin position="30"/>
        <end position="307"/>
    </location>
</feature>
<dbReference type="PROSITE" id="PS00107">
    <property type="entry name" value="PROTEIN_KINASE_ATP"/>
    <property type="match status" value="1"/>
</dbReference>
<sequence>MPGGSLYGATELQGSKDYNYNDLKKATNDFGDENKLGEGGFGDVYKATFDDEKVVAVKKLKVRHAGAKIGFENEIQLISQIRHRNLLGLLGWCIDGSNLLLVLEYMPNGSLDRFLWGERKGTLSWKIRYDIILGIARGLAHLHKEVHVRIVHRDIKSSNILLDDALQPKIADFGFARFQPEDQSHVITKFVGTLYVDLQDKFMKFLILHLITFLYYNTRGYTAPEYVRYGILSDKVDTFSFGIVVLEIISGQMCTSQNLDGPSTEFLLEHAWKLYENQKVVMLVDETMDINPDEEKHVKKIIEIALLCTQSPASERPAMSEVVLMLSSEQSSVERHLTRPNLPYLNRRIHIGSS</sequence>
<accession>A0A251SDG6</accession>
<dbReference type="PIRSF" id="PIRSF000654">
    <property type="entry name" value="Integrin-linked_kinase"/>
    <property type="match status" value="1"/>
</dbReference>
<dbReference type="InParanoid" id="A0A251SDG6"/>
<dbReference type="Gene3D" id="3.30.200.20">
    <property type="entry name" value="Phosphorylase Kinase, domain 1"/>
    <property type="match status" value="1"/>
</dbReference>
<dbReference type="Proteomes" id="UP000215914">
    <property type="component" value="Chromosome 15"/>
</dbReference>